<dbReference type="RefSeq" id="WP_113949483.1">
    <property type="nucleotide sequence ID" value="NZ_QNQU01000011.1"/>
</dbReference>
<dbReference type="Gene3D" id="1.25.40.10">
    <property type="entry name" value="Tetratricopeptide repeat domain"/>
    <property type="match status" value="1"/>
</dbReference>
<evidence type="ECO:0000313" key="9">
    <source>
        <dbReference type="Proteomes" id="UP000252081"/>
    </source>
</evidence>
<dbReference type="AlphaFoldDB" id="A0A366KXK1"/>
<dbReference type="OrthoDB" id="9783641at2"/>
<keyword evidence="5" id="KW-0998">Cell outer membrane</keyword>
<dbReference type="EMBL" id="QNQU01000011">
    <property type="protein sequence ID" value="RBQ06230.1"/>
    <property type="molecule type" value="Genomic_DNA"/>
</dbReference>
<feature type="domain" description="RagB/SusD" evidence="6">
    <location>
        <begin position="385"/>
        <end position="551"/>
    </location>
</feature>
<sequence length="552" mass="62265">MKRYKKIIIATLLATPALLLNSCSKLEQPIYDQLIADNFYNNKNEVLSAVLRPYTHANAWVTPSGQDGWWRPAELSGDQLAWPTKGRHGEDGGKWKRLHYHTWLSDDGPLNNAWVLMYWGMGLCNSPIENLEKKSITEMGITQAEKDAYIAELKLLRAFHYLKLMDLFGNIPVVTQVGIPAKPVTLPRAQVFAFIEKEIKENIDKAPKLSRNMIGRMSQAGAYAMLVELYLNAEVWTGTARWDDCIAAANKLIAGDGGAQNGTMQLDPNITDQFKSSNDLSKEVIFSIAYEFAKASFQPSWTGEFFHFQQDQIYGGARNGNDGIVVVPGNFTKYEDEDLRKRTWLLEGPMVRFDNGQPALARGGNEYDGQQIVFVDNIRKNKTGSQVSNMSEGEENSGVRFNKYKLGNQVAGVVNGVAVPADPNYNNTDWNIYRLTWIYFAKAEAIMRKNGGIATAEAVQLINDCKKRAFTDANWATRAYTTTSLTLDELLTERGREFIFEGYRRNDLIRFGKFTTGSWWDHTPSAAFRNIFPIPQVQRTLNENLAQNPGYN</sequence>
<evidence type="ECO:0000256" key="4">
    <source>
        <dbReference type="ARBA" id="ARBA00023136"/>
    </source>
</evidence>
<keyword evidence="9" id="KW-1185">Reference proteome</keyword>
<evidence type="ECO:0000259" key="7">
    <source>
        <dbReference type="Pfam" id="PF14322"/>
    </source>
</evidence>
<protein>
    <submittedName>
        <fullName evidence="8">RagB/SusD family nutrient uptake outer membrane protein</fullName>
    </submittedName>
</protein>
<dbReference type="SUPFAM" id="SSF48452">
    <property type="entry name" value="TPR-like"/>
    <property type="match status" value="1"/>
</dbReference>
<dbReference type="Pfam" id="PF14322">
    <property type="entry name" value="SusD-like_3"/>
    <property type="match status" value="1"/>
</dbReference>
<comment type="caution">
    <text evidence="8">The sequence shown here is derived from an EMBL/GenBank/DDBJ whole genome shotgun (WGS) entry which is preliminary data.</text>
</comment>
<proteinExistence type="inferred from homology"/>
<reference evidence="8 9" key="1">
    <citation type="submission" date="2018-07" db="EMBL/GenBank/DDBJ databases">
        <title>A draft genome of a endophytic bacteria, a new species of Pedobacter.</title>
        <authorList>
            <person name="Zhang Z.D."/>
            <person name="Chen Z.J."/>
        </authorList>
    </citation>
    <scope>NUCLEOTIDE SEQUENCE [LARGE SCALE GENOMIC DNA]</scope>
    <source>
        <strain evidence="8 9">RS10</strain>
    </source>
</reference>
<accession>A0A366KXK1</accession>
<keyword evidence="4" id="KW-0472">Membrane</keyword>
<dbReference type="Pfam" id="PF07980">
    <property type="entry name" value="SusD_RagB"/>
    <property type="match status" value="1"/>
</dbReference>
<evidence type="ECO:0000256" key="3">
    <source>
        <dbReference type="ARBA" id="ARBA00022729"/>
    </source>
</evidence>
<evidence type="ECO:0000259" key="6">
    <source>
        <dbReference type="Pfam" id="PF07980"/>
    </source>
</evidence>
<evidence type="ECO:0000256" key="5">
    <source>
        <dbReference type="ARBA" id="ARBA00023237"/>
    </source>
</evidence>
<evidence type="ECO:0000313" key="8">
    <source>
        <dbReference type="EMBL" id="RBQ06230.1"/>
    </source>
</evidence>
<organism evidence="8 9">
    <name type="scientific">Pedobacter miscanthi</name>
    <dbReference type="NCBI Taxonomy" id="2259170"/>
    <lineage>
        <taxon>Bacteria</taxon>
        <taxon>Pseudomonadati</taxon>
        <taxon>Bacteroidota</taxon>
        <taxon>Sphingobacteriia</taxon>
        <taxon>Sphingobacteriales</taxon>
        <taxon>Sphingobacteriaceae</taxon>
        <taxon>Pedobacter</taxon>
    </lineage>
</organism>
<comment type="subcellular location">
    <subcellularLocation>
        <location evidence="1">Cell outer membrane</location>
    </subcellularLocation>
</comment>
<comment type="similarity">
    <text evidence="2">Belongs to the SusD family.</text>
</comment>
<dbReference type="Gene3D" id="1.25.40.390">
    <property type="match status" value="1"/>
</dbReference>
<name>A0A366KXK1_9SPHI</name>
<evidence type="ECO:0000256" key="2">
    <source>
        <dbReference type="ARBA" id="ARBA00006275"/>
    </source>
</evidence>
<evidence type="ECO:0000256" key="1">
    <source>
        <dbReference type="ARBA" id="ARBA00004442"/>
    </source>
</evidence>
<dbReference type="GO" id="GO:0009279">
    <property type="term" value="C:cell outer membrane"/>
    <property type="evidence" value="ECO:0007669"/>
    <property type="project" value="UniProtKB-SubCell"/>
</dbReference>
<feature type="domain" description="SusD-like N-terminal" evidence="7">
    <location>
        <begin position="95"/>
        <end position="231"/>
    </location>
</feature>
<dbReference type="Proteomes" id="UP000252081">
    <property type="component" value="Unassembled WGS sequence"/>
</dbReference>
<keyword evidence="3" id="KW-0732">Signal</keyword>
<gene>
    <name evidence="8" type="ORF">DRW42_14160</name>
</gene>
<dbReference type="InterPro" id="IPR033985">
    <property type="entry name" value="SusD-like_N"/>
</dbReference>
<dbReference type="InterPro" id="IPR011990">
    <property type="entry name" value="TPR-like_helical_dom_sf"/>
</dbReference>
<dbReference type="InterPro" id="IPR012944">
    <property type="entry name" value="SusD_RagB_dom"/>
</dbReference>
<dbReference type="Gene3D" id="1.10.3780.10">
    <property type="entry name" value="SusD-like"/>
    <property type="match status" value="1"/>
</dbReference>